<keyword evidence="9" id="KW-0732">Signal</keyword>
<reference evidence="12" key="1">
    <citation type="submission" date="2025-08" db="UniProtKB">
        <authorList>
            <consortium name="RefSeq"/>
        </authorList>
    </citation>
    <scope>IDENTIFICATION</scope>
</reference>
<dbReference type="Proteomes" id="UP000515156">
    <property type="component" value="Chromosome 1"/>
</dbReference>
<dbReference type="InterPro" id="IPR001928">
    <property type="entry name" value="Endothln-like_toxin"/>
</dbReference>
<evidence type="ECO:0000256" key="3">
    <source>
        <dbReference type="ARBA" id="ARBA00022525"/>
    </source>
</evidence>
<evidence type="ECO:0000256" key="1">
    <source>
        <dbReference type="ARBA" id="ARBA00004613"/>
    </source>
</evidence>
<feature type="chain" id="PRO_5027640764" description="Endothelin-1" evidence="9">
    <location>
        <begin position="21"/>
        <end position="224"/>
    </location>
</feature>
<keyword evidence="11" id="KW-1185">Reference proteome</keyword>
<comment type="similarity">
    <text evidence="2">Belongs to the endothelin/sarafotoxin family.</text>
</comment>
<dbReference type="InterPro" id="IPR020475">
    <property type="entry name" value="Endothelin"/>
</dbReference>
<comment type="function">
    <text evidence="7">Endothelins are endothelium-derived vasoconstrictor peptides. Probable ligand for G-protein coupled receptors EDNRA and EDNRB which activates PTK2B, BCAR1, BCAR3 and, GTPases RAP1 and RHOA cascade in glomerular mesangial cells. Also binds the DEAR/FBXW7-AS1 receptor. Promotes mesenteric arterial wall remodeling via activation of ROCK signaling and subsequent colocalization of NFATC3 with F-actin filaments. NFATC3 then translocates to the nucleus where it subsequently promotes the transcription of the smooth muscle hypertrophy and differentiation marker ACTA2.</text>
</comment>
<evidence type="ECO:0000256" key="6">
    <source>
        <dbReference type="ARBA" id="ARBA00040197"/>
    </source>
</evidence>
<feature type="domain" description="Endothelin-like toxin" evidence="10">
    <location>
        <begin position="115"/>
        <end position="136"/>
    </location>
</feature>
<dbReference type="PANTHER" id="PTHR13874:SF10">
    <property type="entry name" value="ENDOTHELIN-1"/>
    <property type="match status" value="1"/>
</dbReference>
<dbReference type="PROSITE" id="PS00270">
    <property type="entry name" value="ENDOTHELIN"/>
    <property type="match status" value="2"/>
</dbReference>
<sequence length="224" mass="24938">MDLQTMLSLLAVICQGAFQAASMSALSLSYPDSGIQAAATATSALHNPGAPWRPRRSKRCSCSSLMDKECVYFCHLDIIWINTPERTVSYGLGGPRSKRALRHKVYGNLSGLQNRCSCANQKDKKCSSFCQTKPELRVQSSLEKGGHRLHLLNKANDCVSSGLKCIRRQHVNNRQLKRSGAIRNAIQISFGTAKLKARLSELKKAKHNRANRKRSIWERLTTTP</sequence>
<dbReference type="SMART" id="SM00272">
    <property type="entry name" value="END"/>
    <property type="match status" value="2"/>
</dbReference>
<dbReference type="CTD" id="1906"/>
<gene>
    <name evidence="12" type="primary">EDN1</name>
</gene>
<evidence type="ECO:0000256" key="5">
    <source>
        <dbReference type="ARBA" id="ARBA00023322"/>
    </source>
</evidence>
<evidence type="ECO:0000256" key="7">
    <source>
        <dbReference type="ARBA" id="ARBA00046081"/>
    </source>
</evidence>
<proteinExistence type="inferred from homology"/>
<dbReference type="InterPro" id="IPR019764">
    <property type="entry name" value="Endothelin_toxin_CS"/>
</dbReference>
<dbReference type="GO" id="GO:0006874">
    <property type="term" value="P:intracellular calcium ion homeostasis"/>
    <property type="evidence" value="ECO:0007669"/>
    <property type="project" value="TreeGrafter"/>
</dbReference>
<name>A0A6P7YHM9_9AMPH</name>
<feature type="region of interest" description="Disordered" evidence="8">
    <location>
        <begin position="204"/>
        <end position="224"/>
    </location>
</feature>
<dbReference type="GO" id="GO:0003100">
    <property type="term" value="P:regulation of systemic arterial blood pressure by endothelin"/>
    <property type="evidence" value="ECO:0007669"/>
    <property type="project" value="TreeGrafter"/>
</dbReference>
<dbReference type="KEGG" id="muo:115475395"/>
<organism evidence="11 12">
    <name type="scientific">Microcaecilia unicolor</name>
    <dbReference type="NCBI Taxonomy" id="1415580"/>
    <lineage>
        <taxon>Eukaryota</taxon>
        <taxon>Metazoa</taxon>
        <taxon>Chordata</taxon>
        <taxon>Craniata</taxon>
        <taxon>Vertebrata</taxon>
        <taxon>Euteleostomi</taxon>
        <taxon>Amphibia</taxon>
        <taxon>Gymnophiona</taxon>
        <taxon>Siphonopidae</taxon>
        <taxon>Microcaecilia</taxon>
    </lineage>
</organism>
<dbReference type="AlphaFoldDB" id="A0A6P7YHM9"/>
<dbReference type="InParanoid" id="A0A6P7YHM9"/>
<dbReference type="GO" id="GO:0019229">
    <property type="term" value="P:regulation of vasoconstriction"/>
    <property type="evidence" value="ECO:0007669"/>
    <property type="project" value="InterPro"/>
</dbReference>
<evidence type="ECO:0000259" key="10">
    <source>
        <dbReference type="SMART" id="SM00272"/>
    </source>
</evidence>
<evidence type="ECO:0000313" key="11">
    <source>
        <dbReference type="Proteomes" id="UP000515156"/>
    </source>
</evidence>
<dbReference type="RefSeq" id="XP_030066932.1">
    <property type="nucleotide sequence ID" value="XM_030211072.1"/>
</dbReference>
<accession>A0A6P7YHM9</accession>
<keyword evidence="5" id="KW-0839">Vasoconstrictor</keyword>
<evidence type="ECO:0000256" key="2">
    <source>
        <dbReference type="ARBA" id="ARBA00010959"/>
    </source>
</evidence>
<dbReference type="GO" id="GO:0005615">
    <property type="term" value="C:extracellular space"/>
    <property type="evidence" value="ECO:0007669"/>
    <property type="project" value="TreeGrafter"/>
</dbReference>
<dbReference type="PANTHER" id="PTHR13874">
    <property type="entry name" value="ENDOTHELIN"/>
    <property type="match status" value="1"/>
</dbReference>
<dbReference type="FunCoup" id="A0A6P7YHM9">
    <property type="interactions" value="918"/>
</dbReference>
<feature type="domain" description="Endothelin-like toxin" evidence="10">
    <location>
        <begin position="59"/>
        <end position="80"/>
    </location>
</feature>
<dbReference type="GO" id="GO:0014826">
    <property type="term" value="P:vein smooth muscle contraction"/>
    <property type="evidence" value="ECO:0007669"/>
    <property type="project" value="TreeGrafter"/>
</dbReference>
<dbReference type="GO" id="GO:0031708">
    <property type="term" value="F:endothelin B receptor binding"/>
    <property type="evidence" value="ECO:0007669"/>
    <property type="project" value="TreeGrafter"/>
</dbReference>
<keyword evidence="3" id="KW-0964">Secreted</keyword>
<protein>
    <recommendedName>
        <fullName evidence="6">Endothelin-1</fullName>
    </recommendedName>
</protein>
<dbReference type="GO" id="GO:0031707">
    <property type="term" value="F:endothelin A receptor binding"/>
    <property type="evidence" value="ECO:0007669"/>
    <property type="project" value="TreeGrafter"/>
</dbReference>
<evidence type="ECO:0000256" key="4">
    <source>
        <dbReference type="ARBA" id="ARBA00022858"/>
    </source>
</evidence>
<dbReference type="PRINTS" id="PR00365">
    <property type="entry name" value="ENDOTHELIN"/>
</dbReference>
<feature type="signal peptide" evidence="9">
    <location>
        <begin position="1"/>
        <end position="20"/>
    </location>
</feature>
<evidence type="ECO:0000256" key="9">
    <source>
        <dbReference type="SAM" id="SignalP"/>
    </source>
</evidence>
<dbReference type="GO" id="GO:0005179">
    <property type="term" value="F:hormone activity"/>
    <property type="evidence" value="ECO:0007669"/>
    <property type="project" value="TreeGrafter"/>
</dbReference>
<dbReference type="Pfam" id="PF00322">
    <property type="entry name" value="Endothelin"/>
    <property type="match status" value="1"/>
</dbReference>
<dbReference type="OrthoDB" id="8873756at2759"/>
<keyword evidence="4" id="KW-0838">Vasoactive</keyword>
<comment type="subcellular location">
    <subcellularLocation>
        <location evidence="1">Secreted</location>
    </subcellularLocation>
</comment>
<evidence type="ECO:0000313" key="12">
    <source>
        <dbReference type="RefSeq" id="XP_030066932.1"/>
    </source>
</evidence>
<evidence type="ECO:0000256" key="8">
    <source>
        <dbReference type="SAM" id="MobiDB-lite"/>
    </source>
</evidence>
<dbReference type="GeneID" id="115475395"/>
<feature type="compositionally biased region" description="Basic residues" evidence="8">
    <location>
        <begin position="204"/>
        <end position="214"/>
    </location>
</feature>